<dbReference type="SUPFAM" id="SSF103647">
    <property type="entry name" value="TSP type-3 repeat"/>
    <property type="match status" value="2"/>
</dbReference>
<dbReference type="STRING" id="1137280.D777_01815"/>
<evidence type="ECO:0000313" key="5">
    <source>
        <dbReference type="Proteomes" id="UP000035057"/>
    </source>
</evidence>
<accession>A0A072N1Q8</accession>
<dbReference type="Proteomes" id="UP000035057">
    <property type="component" value="Unassembled WGS sequence"/>
</dbReference>
<dbReference type="PANTHER" id="PTHR10199">
    <property type="entry name" value="THROMBOSPONDIN"/>
    <property type="match status" value="1"/>
</dbReference>
<keyword evidence="5" id="KW-1185">Reference proteome</keyword>
<dbReference type="GO" id="GO:0007155">
    <property type="term" value="P:cell adhesion"/>
    <property type="evidence" value="ECO:0007669"/>
    <property type="project" value="InterPro"/>
</dbReference>
<feature type="compositionally biased region" description="Acidic residues" evidence="3">
    <location>
        <begin position="206"/>
        <end position="233"/>
    </location>
</feature>
<sequence length="498" mass="50095">MALLLALVVGLTGCRSDSAPGGTSGGGAVGGDTQVFDEDGDGIPDNEDSCPTVVNSGVDADADGIDDACDTDIGSTSDEDGDGVPNGDDNCPTVANADQANKDSDLVGDACDTDADGDGVADKTDNGDGTFSAIDPASGGDNCPLTPNESQSDFDSDNVGNACDTDADGDGVADKTDNGDGTFTTIDPASGGDNCPLVANNSQADADGDNIGDACDTDNVADSDGDGIPDFESDGTTPLDNCPNTVNPDQEDLDGDGVGDVCDADTDGDGIDDENLLGQPNDNCPRVANPDQADSDGDGIGDACDLVDDAAYACAVSGEQFSPMLASDTDLNATATADTSGCLLGLGLICDVQNAGNVVDDDLTNQATMRNTDLLGLSTVKLRVAATSGFAYPASNAVGIAFNESPQLLQADLLGGDLIVRTVLNGVTQEESNGEGILDLDLLGASGVLDGSDTSFLVFQTDKRFDSVEVEFAPSLLSLLNEVNVNAVCASKTDVPLL</sequence>
<dbReference type="GO" id="GO:0005509">
    <property type="term" value="F:calcium ion binding"/>
    <property type="evidence" value="ECO:0007669"/>
    <property type="project" value="InterPro"/>
</dbReference>
<organism evidence="4 5">
    <name type="scientific">Marinobacter nitratireducens</name>
    <dbReference type="NCBI Taxonomy" id="1137280"/>
    <lineage>
        <taxon>Bacteria</taxon>
        <taxon>Pseudomonadati</taxon>
        <taxon>Pseudomonadota</taxon>
        <taxon>Gammaproteobacteria</taxon>
        <taxon>Pseudomonadales</taxon>
        <taxon>Marinobacteraceae</taxon>
        <taxon>Marinobacter</taxon>
    </lineage>
</organism>
<gene>
    <name evidence="4" type="ORF">D777_01815</name>
</gene>
<evidence type="ECO:0000313" key="4">
    <source>
        <dbReference type="EMBL" id="KEF31466.1"/>
    </source>
</evidence>
<dbReference type="PANTHER" id="PTHR10199:SF110">
    <property type="entry name" value="TSP C-TERMINAL DOMAIN-CONTAINING PROTEIN"/>
    <property type="match status" value="1"/>
</dbReference>
<feature type="compositionally biased region" description="Acidic residues" evidence="3">
    <location>
        <begin position="35"/>
        <end position="48"/>
    </location>
</feature>
<proteinExistence type="predicted"/>
<keyword evidence="1" id="KW-0732">Signal</keyword>
<reference evidence="4 5" key="1">
    <citation type="submission" date="2012-12" db="EMBL/GenBank/DDBJ databases">
        <title>Genome assembly of Marinobacter sp. AK21.</title>
        <authorList>
            <person name="Khatri I."/>
            <person name="Kumar R."/>
            <person name="Vaidya B."/>
            <person name="Subramanian S."/>
            <person name="Pinnaka A."/>
        </authorList>
    </citation>
    <scope>NUCLEOTIDE SEQUENCE [LARGE SCALE GENOMIC DNA]</scope>
    <source>
        <strain evidence="4 5">AK21</strain>
    </source>
</reference>
<evidence type="ECO:0000256" key="1">
    <source>
        <dbReference type="ARBA" id="ARBA00022729"/>
    </source>
</evidence>
<dbReference type="EMBL" id="ANIE01000005">
    <property type="protein sequence ID" value="KEF31466.1"/>
    <property type="molecule type" value="Genomic_DNA"/>
</dbReference>
<dbReference type="InterPro" id="IPR003367">
    <property type="entry name" value="Thrombospondin_3-like_rpt"/>
</dbReference>
<dbReference type="PATRIC" id="fig|1137280.3.peg.1631"/>
<comment type="caution">
    <text evidence="4">The sequence shown here is derived from an EMBL/GenBank/DDBJ whole genome shotgun (WGS) entry which is preliminary data.</text>
</comment>
<name>A0A072N1Q8_9GAMM</name>
<dbReference type="AlphaFoldDB" id="A0A072N1Q8"/>
<evidence type="ECO:0000256" key="3">
    <source>
        <dbReference type="SAM" id="MobiDB-lite"/>
    </source>
</evidence>
<feature type="compositionally biased region" description="Acidic residues" evidence="3">
    <location>
        <begin position="60"/>
        <end position="70"/>
    </location>
</feature>
<protein>
    <submittedName>
        <fullName evidence="4">Thrombospondin 4</fullName>
    </submittedName>
</protein>
<evidence type="ECO:0000256" key="2">
    <source>
        <dbReference type="ARBA" id="ARBA00022837"/>
    </source>
</evidence>
<dbReference type="Pfam" id="PF02412">
    <property type="entry name" value="TSP_3"/>
    <property type="match status" value="6"/>
</dbReference>
<dbReference type="InterPro" id="IPR028974">
    <property type="entry name" value="TSP_type-3_rpt"/>
</dbReference>
<keyword evidence="2" id="KW-0106">Calcium</keyword>
<feature type="region of interest" description="Disordered" evidence="3">
    <location>
        <begin position="16"/>
        <end position="256"/>
    </location>
</feature>
<dbReference type="Gene3D" id="4.10.1080.10">
    <property type="entry name" value="TSP type-3 repeat"/>
    <property type="match status" value="2"/>
</dbReference>
<feature type="compositionally biased region" description="Polar residues" evidence="3">
    <location>
        <begin position="234"/>
        <end position="248"/>
    </location>
</feature>